<dbReference type="GO" id="GO:0016020">
    <property type="term" value="C:membrane"/>
    <property type="evidence" value="ECO:0007669"/>
    <property type="project" value="TreeGrafter"/>
</dbReference>
<dbReference type="EMBL" id="CP034459">
    <property type="protein sequence ID" value="QBM89615.1"/>
    <property type="molecule type" value="Genomic_DNA"/>
</dbReference>
<feature type="transmembrane region" description="Helical" evidence="2">
    <location>
        <begin position="219"/>
        <end position="243"/>
    </location>
</feature>
<dbReference type="InterPro" id="IPR038872">
    <property type="entry name" value="Put_GTT3"/>
</dbReference>
<name>A0A4P6XS67_9ASCO</name>
<dbReference type="Proteomes" id="UP000292447">
    <property type="component" value="Chromosome IV"/>
</dbReference>
<feature type="transmembrane region" description="Helical" evidence="2">
    <location>
        <begin position="339"/>
        <end position="356"/>
    </location>
</feature>
<reference evidence="4" key="1">
    <citation type="submission" date="2019-03" db="EMBL/GenBank/DDBJ databases">
        <title>Snf2 controls pulcherriminic acid biosynthesis and connects pigmentation and antifungal activity of the yeast Metschnikowia pulcherrima.</title>
        <authorList>
            <person name="Gore-Lloyd D."/>
            <person name="Sumann I."/>
            <person name="Brachmann A.O."/>
            <person name="Schneeberger K."/>
            <person name="Ortiz-Merino R.A."/>
            <person name="Moreno-Beltran M."/>
            <person name="Schlaefli M."/>
            <person name="Kirner P."/>
            <person name="Santos Kron A."/>
            <person name="Wolfe K.H."/>
            <person name="Piel J."/>
            <person name="Ahrens C.H."/>
            <person name="Henk D."/>
            <person name="Freimoser F.M."/>
        </authorList>
    </citation>
    <scope>NUCLEOTIDE SEQUENCE [LARGE SCALE GENOMIC DNA]</scope>
    <source>
        <strain evidence="4">APC 1.2</strain>
    </source>
</reference>
<evidence type="ECO:0000256" key="1">
    <source>
        <dbReference type="SAM" id="MobiDB-lite"/>
    </source>
</evidence>
<proteinExistence type="predicted"/>
<dbReference type="PANTHER" id="PTHR41807:SF1">
    <property type="entry name" value="GLUTATHIONE TRANSFERASE 3"/>
    <property type="match status" value="1"/>
</dbReference>
<keyword evidence="2" id="KW-1133">Transmembrane helix</keyword>
<keyword evidence="2" id="KW-0812">Transmembrane</keyword>
<keyword evidence="2" id="KW-0472">Membrane</keyword>
<evidence type="ECO:0000256" key="2">
    <source>
        <dbReference type="SAM" id="Phobius"/>
    </source>
</evidence>
<protein>
    <submittedName>
        <fullName evidence="3">Uncharacterized protein</fullName>
    </submittedName>
</protein>
<feature type="compositionally biased region" description="Acidic residues" evidence="1">
    <location>
        <begin position="64"/>
        <end position="106"/>
    </location>
</feature>
<evidence type="ECO:0000313" key="4">
    <source>
        <dbReference type="Proteomes" id="UP000292447"/>
    </source>
</evidence>
<evidence type="ECO:0000313" key="3">
    <source>
        <dbReference type="EMBL" id="QBM89615.1"/>
    </source>
</evidence>
<dbReference type="AlphaFoldDB" id="A0A4P6XS67"/>
<sequence>MSEYKSFKKADLAKVAAKLGLSVRLKDTKQSLLEKIELFVKQAPEKAQELLAADHDMEVVTLADENEATEEEDDESGENSENDESAENDESGEDEDESADSDDEGDRDYNAPPPINLKEWLVDPAIAAYEAAHDRVLQATDKLGVTTAEYNAELRDSLLKTVSLNVLEAAAEVLHYLYHFVPLVPVKYNLSVHQVFRDNIPSLNHCTWSVPDVRAALNFTAASVLVNWLVYAVAVPLVVSYYVNFTRRVVMFEDDAIQEDLDGEDIVYKEIEDQEEVLIRTRRFDPFIFALTKVLVFYFIQKHDLPQLGEHVGILHLLKNLLFLQVGIYNTFLANLGNFPLAIGVANVAVALYSQFEEH</sequence>
<gene>
    <name evidence="3" type="ORF">METSCH_D06940</name>
</gene>
<keyword evidence="4" id="KW-1185">Reference proteome</keyword>
<feature type="region of interest" description="Disordered" evidence="1">
    <location>
        <begin position="51"/>
        <end position="116"/>
    </location>
</feature>
<dbReference type="PANTHER" id="PTHR41807">
    <property type="entry name" value="GLUTATHIONE TRANSFERASE 3"/>
    <property type="match status" value="1"/>
</dbReference>
<dbReference type="STRING" id="2163413.A0A4P6XS67"/>
<accession>A0A4P6XS67</accession>
<organism evidence="3 4">
    <name type="scientific">Metschnikowia aff. pulcherrima</name>
    <dbReference type="NCBI Taxonomy" id="2163413"/>
    <lineage>
        <taxon>Eukaryota</taxon>
        <taxon>Fungi</taxon>
        <taxon>Dikarya</taxon>
        <taxon>Ascomycota</taxon>
        <taxon>Saccharomycotina</taxon>
        <taxon>Pichiomycetes</taxon>
        <taxon>Metschnikowiaceae</taxon>
        <taxon>Metschnikowia</taxon>
    </lineage>
</organism>